<organism evidence="2 3">
    <name type="scientific">Catenulispora yoronensis</name>
    <dbReference type="NCBI Taxonomy" id="450799"/>
    <lineage>
        <taxon>Bacteria</taxon>
        <taxon>Bacillati</taxon>
        <taxon>Actinomycetota</taxon>
        <taxon>Actinomycetes</taxon>
        <taxon>Catenulisporales</taxon>
        <taxon>Catenulisporaceae</taxon>
        <taxon>Catenulispora</taxon>
    </lineage>
</organism>
<keyword evidence="1" id="KW-1133">Transmembrane helix</keyword>
<feature type="transmembrane region" description="Helical" evidence="1">
    <location>
        <begin position="423"/>
        <end position="443"/>
    </location>
</feature>
<dbReference type="Proteomes" id="UP001500751">
    <property type="component" value="Unassembled WGS sequence"/>
</dbReference>
<feature type="transmembrane region" description="Helical" evidence="1">
    <location>
        <begin position="276"/>
        <end position="296"/>
    </location>
</feature>
<keyword evidence="1" id="KW-0472">Membrane</keyword>
<feature type="transmembrane region" description="Helical" evidence="1">
    <location>
        <begin position="148"/>
        <end position="168"/>
    </location>
</feature>
<dbReference type="RefSeq" id="WP_344663759.1">
    <property type="nucleotide sequence ID" value="NZ_BAAAQN010000002.1"/>
</dbReference>
<reference evidence="2 3" key="1">
    <citation type="journal article" date="2019" name="Int. J. Syst. Evol. Microbiol.">
        <title>The Global Catalogue of Microorganisms (GCM) 10K type strain sequencing project: providing services to taxonomists for standard genome sequencing and annotation.</title>
        <authorList>
            <consortium name="The Broad Institute Genomics Platform"/>
            <consortium name="The Broad Institute Genome Sequencing Center for Infectious Disease"/>
            <person name="Wu L."/>
            <person name="Ma J."/>
        </authorList>
    </citation>
    <scope>NUCLEOTIDE SEQUENCE [LARGE SCALE GENOMIC DNA]</scope>
    <source>
        <strain evidence="2 3">JCM 16014</strain>
    </source>
</reference>
<feature type="transmembrane region" description="Helical" evidence="1">
    <location>
        <begin position="127"/>
        <end position="142"/>
    </location>
</feature>
<keyword evidence="1" id="KW-0812">Transmembrane</keyword>
<evidence type="ECO:0008006" key="4">
    <source>
        <dbReference type="Google" id="ProtNLM"/>
    </source>
</evidence>
<feature type="transmembrane region" description="Helical" evidence="1">
    <location>
        <begin position="362"/>
        <end position="383"/>
    </location>
</feature>
<dbReference type="EMBL" id="BAAAQN010000002">
    <property type="protein sequence ID" value="GAA2012998.1"/>
    <property type="molecule type" value="Genomic_DNA"/>
</dbReference>
<comment type="caution">
    <text evidence="2">The sequence shown here is derived from an EMBL/GenBank/DDBJ whole genome shotgun (WGS) entry which is preliminary data.</text>
</comment>
<accession>A0ABN2TKZ5</accession>
<sequence>MTPTTTPEVTPEMAPAKTFAGVRFKYAVHVVLGMCAVTFAVLLVAGRKLDFFYDEWDFVDKAERWRFGDYFVPHQEHWSTVPMVIYRVLLGLNGMHSYLPFIGTLLVLHCANAFLMFLLVRRRGGDALGVAAAGVLLVLGRGSDDFIWAFQIGFSCSVFFGLMALWLLDGGTGPGPGPGPVPVADSEVDADAGVHAGVDADADADVDADADADSDADARIGVGAKAERPSRRALVGGSAALVLSLASSGEGLFFVAAAAALLVVRAPGTGWSPARFRVAGATLVAPILAYAVWYALYGAKHADVAQSPMSLHAVRGLLTFVPVGIGAGVVGMVGLDWHQAWFGFVVFVAMFVYVCRRGRSAALAIAMGVGVVAQFSATGLVRAQFGLHLAGASRYVYIAAVFTLPIVGEALREIAWKPRARAVFAGAVAVSCVCGALVLSSAISQRTRQFERQKAMLQTVWFHRDDPRLDLDAVIDPEDAPTLTVRLYLQTRRELGSPLPEVDARGLGLMDAGAVARAQGNVLRVGR</sequence>
<feature type="transmembrane region" description="Helical" evidence="1">
    <location>
        <begin position="98"/>
        <end position="120"/>
    </location>
</feature>
<name>A0ABN2TKZ5_9ACTN</name>
<evidence type="ECO:0000256" key="1">
    <source>
        <dbReference type="SAM" id="Phobius"/>
    </source>
</evidence>
<gene>
    <name evidence="2" type="ORF">GCM10009839_04490</name>
</gene>
<feature type="transmembrane region" description="Helical" evidence="1">
    <location>
        <begin position="395"/>
        <end position="411"/>
    </location>
</feature>
<feature type="transmembrane region" description="Helical" evidence="1">
    <location>
        <begin position="339"/>
        <end position="355"/>
    </location>
</feature>
<feature type="transmembrane region" description="Helical" evidence="1">
    <location>
        <begin position="26"/>
        <end position="46"/>
    </location>
</feature>
<evidence type="ECO:0000313" key="3">
    <source>
        <dbReference type="Proteomes" id="UP001500751"/>
    </source>
</evidence>
<protein>
    <recommendedName>
        <fullName evidence="4">Glycosyltransferase RgtA/B/C/D-like domain-containing protein</fullName>
    </recommendedName>
</protein>
<feature type="transmembrane region" description="Helical" evidence="1">
    <location>
        <begin position="316"/>
        <end position="333"/>
    </location>
</feature>
<feature type="transmembrane region" description="Helical" evidence="1">
    <location>
        <begin position="234"/>
        <end position="264"/>
    </location>
</feature>
<keyword evidence="3" id="KW-1185">Reference proteome</keyword>
<proteinExistence type="predicted"/>
<evidence type="ECO:0000313" key="2">
    <source>
        <dbReference type="EMBL" id="GAA2012998.1"/>
    </source>
</evidence>